<dbReference type="Proteomes" id="UP000002892">
    <property type="component" value="Chromosome"/>
</dbReference>
<organism evidence="1 2">
    <name type="scientific">Desulfosporosinus acidiphilus (strain DSM 22704 / JCM 16185 / SJ4)</name>
    <dbReference type="NCBI Taxonomy" id="646529"/>
    <lineage>
        <taxon>Bacteria</taxon>
        <taxon>Bacillati</taxon>
        <taxon>Bacillota</taxon>
        <taxon>Clostridia</taxon>
        <taxon>Eubacteriales</taxon>
        <taxon>Desulfitobacteriaceae</taxon>
        <taxon>Desulfosporosinus</taxon>
    </lineage>
</organism>
<dbReference type="eggNOG" id="COG5464">
    <property type="taxonomic scope" value="Bacteria"/>
</dbReference>
<protein>
    <recommendedName>
        <fullName evidence="3">DUF4351 domain-containing protein</fullName>
    </recommendedName>
</protein>
<evidence type="ECO:0008006" key="3">
    <source>
        <dbReference type="Google" id="ProtNLM"/>
    </source>
</evidence>
<proteinExistence type="predicted"/>
<dbReference type="KEGG" id="dai:Desaci_3961"/>
<keyword evidence="2" id="KW-1185">Reference proteome</keyword>
<dbReference type="STRING" id="646529.Desaci_3961"/>
<dbReference type="AlphaFoldDB" id="I4DAK7"/>
<dbReference type="RefSeq" id="WP_014828818.1">
    <property type="nucleotide sequence ID" value="NC_018068.1"/>
</dbReference>
<reference evidence="1 2" key="1">
    <citation type="journal article" date="2012" name="J. Bacteriol.">
        <title>Complete genome sequences of Desulfosporosinus orientis DSM765T, Desulfosporosinus youngiae DSM17734T, Desulfosporosinus meridiei DSM13257T, and Desulfosporosinus acidiphilus DSM22704T.</title>
        <authorList>
            <person name="Pester M."/>
            <person name="Brambilla E."/>
            <person name="Alazard D."/>
            <person name="Rattei T."/>
            <person name="Weinmaier T."/>
            <person name="Han J."/>
            <person name="Lucas S."/>
            <person name="Lapidus A."/>
            <person name="Cheng J.F."/>
            <person name="Goodwin L."/>
            <person name="Pitluck S."/>
            <person name="Peters L."/>
            <person name="Ovchinnikova G."/>
            <person name="Teshima H."/>
            <person name="Detter J.C."/>
            <person name="Han C.S."/>
            <person name="Tapia R."/>
            <person name="Land M.L."/>
            <person name="Hauser L."/>
            <person name="Kyrpides N.C."/>
            <person name="Ivanova N.N."/>
            <person name="Pagani I."/>
            <person name="Huntmann M."/>
            <person name="Wei C.L."/>
            <person name="Davenport K.W."/>
            <person name="Daligault H."/>
            <person name="Chain P.S."/>
            <person name="Chen A."/>
            <person name="Mavromatis K."/>
            <person name="Markowitz V."/>
            <person name="Szeto E."/>
            <person name="Mikhailova N."/>
            <person name="Pati A."/>
            <person name="Wagner M."/>
            <person name="Woyke T."/>
            <person name="Ollivier B."/>
            <person name="Klenk H.P."/>
            <person name="Spring S."/>
            <person name="Loy A."/>
        </authorList>
    </citation>
    <scope>NUCLEOTIDE SEQUENCE [LARGE SCALE GENOMIC DNA]</scope>
    <source>
        <strain evidence="2">DSM 22704 / JCM 16185 / SJ4</strain>
    </source>
</reference>
<evidence type="ECO:0000313" key="2">
    <source>
        <dbReference type="Proteomes" id="UP000002892"/>
    </source>
</evidence>
<sequence length="192" mass="22308">MKDELFLRNQMDAINNKIINRVKYISETKQKIEEAYRELFELESDYSFFMNLLDELQMVLNSECTEETANNILARRSNGIPKRDKQVRIAMSNPVIRKALTIEEIFRADAQERRLYEMREKAFLDEISNVEGAKAEATQDAICKFLDARFGVESQPLQNTVRTINNSDALSRIMNQFFAVNQLDEAKALIEV</sequence>
<dbReference type="HOGENOM" id="CLU_1413134_0_0_9"/>
<gene>
    <name evidence="1" type="ordered locus">Desaci_3961</name>
</gene>
<name>I4DAK7_DESAJ</name>
<dbReference type="EMBL" id="CP003639">
    <property type="protein sequence ID" value="AFM42831.1"/>
    <property type="molecule type" value="Genomic_DNA"/>
</dbReference>
<accession>I4DAK7</accession>
<evidence type="ECO:0000313" key="1">
    <source>
        <dbReference type="EMBL" id="AFM42831.1"/>
    </source>
</evidence>